<reference evidence="1" key="2">
    <citation type="submission" date="2018-05" db="EMBL/GenBank/DDBJ databases">
        <title>OmerRS3 (Oryza meridionalis Reference Sequence Version 3).</title>
        <authorList>
            <person name="Zhang J."/>
            <person name="Kudrna D."/>
            <person name="Lee S."/>
            <person name="Talag J."/>
            <person name="Welchert J."/>
            <person name="Wing R.A."/>
        </authorList>
    </citation>
    <scope>NUCLEOTIDE SEQUENCE [LARGE SCALE GENOMIC DNA]</scope>
    <source>
        <strain evidence="1">cv. OR44</strain>
    </source>
</reference>
<dbReference type="Proteomes" id="UP000008021">
    <property type="component" value="Chromosome 9"/>
</dbReference>
<dbReference type="HOGENOM" id="CLU_2691964_0_0_1"/>
<dbReference type="EnsemblPlants" id="OMERI09G02390.1">
    <property type="protein sequence ID" value="OMERI09G02390.1"/>
    <property type="gene ID" value="OMERI09G02390"/>
</dbReference>
<sequence length="74" mass="7780">MFAVSPPADERSSSVDVVIWVIQILLCSFPHGARLRYAASCAIRCEAAKQFKRGPAGADGIPAVGASATDYIKA</sequence>
<protein>
    <submittedName>
        <fullName evidence="1">Uncharacterized protein</fullName>
    </submittedName>
</protein>
<keyword evidence="2" id="KW-1185">Reference proteome</keyword>
<dbReference type="Gramene" id="OMERI09G02390.1">
    <property type="protein sequence ID" value="OMERI09G02390.1"/>
    <property type="gene ID" value="OMERI09G02390"/>
</dbReference>
<organism evidence="1">
    <name type="scientific">Oryza meridionalis</name>
    <dbReference type="NCBI Taxonomy" id="40149"/>
    <lineage>
        <taxon>Eukaryota</taxon>
        <taxon>Viridiplantae</taxon>
        <taxon>Streptophyta</taxon>
        <taxon>Embryophyta</taxon>
        <taxon>Tracheophyta</taxon>
        <taxon>Spermatophyta</taxon>
        <taxon>Magnoliopsida</taxon>
        <taxon>Liliopsida</taxon>
        <taxon>Poales</taxon>
        <taxon>Poaceae</taxon>
        <taxon>BOP clade</taxon>
        <taxon>Oryzoideae</taxon>
        <taxon>Oryzeae</taxon>
        <taxon>Oryzinae</taxon>
        <taxon>Oryza</taxon>
    </lineage>
</organism>
<evidence type="ECO:0000313" key="2">
    <source>
        <dbReference type="Proteomes" id="UP000008021"/>
    </source>
</evidence>
<name>A0A0E0EQ28_9ORYZ</name>
<reference evidence="1" key="1">
    <citation type="submission" date="2015-04" db="UniProtKB">
        <authorList>
            <consortium name="EnsemblPlants"/>
        </authorList>
    </citation>
    <scope>IDENTIFICATION</scope>
</reference>
<dbReference type="AlphaFoldDB" id="A0A0E0EQ28"/>
<proteinExistence type="predicted"/>
<accession>A0A0E0EQ28</accession>
<evidence type="ECO:0000313" key="1">
    <source>
        <dbReference type="EnsemblPlants" id="OMERI09G02390.1"/>
    </source>
</evidence>